<evidence type="ECO:0000259" key="3">
    <source>
        <dbReference type="Pfam" id="PF07727"/>
    </source>
</evidence>
<dbReference type="PANTHER" id="PTHR11439">
    <property type="entry name" value="GAG-POL-RELATED RETROTRANSPOSON"/>
    <property type="match status" value="1"/>
</dbReference>
<evidence type="ECO:0000256" key="1">
    <source>
        <dbReference type="SAM" id="Coils"/>
    </source>
</evidence>
<feature type="region of interest" description="Disordered" evidence="2">
    <location>
        <begin position="630"/>
        <end position="663"/>
    </location>
</feature>
<dbReference type="CDD" id="cd09272">
    <property type="entry name" value="RNase_HI_RT_Ty1"/>
    <property type="match status" value="1"/>
</dbReference>
<organism evidence="4">
    <name type="scientific">Tanacetum cinerariifolium</name>
    <name type="common">Dalmatian daisy</name>
    <name type="synonym">Chrysanthemum cinerariifolium</name>
    <dbReference type="NCBI Taxonomy" id="118510"/>
    <lineage>
        <taxon>Eukaryota</taxon>
        <taxon>Viridiplantae</taxon>
        <taxon>Streptophyta</taxon>
        <taxon>Embryophyta</taxon>
        <taxon>Tracheophyta</taxon>
        <taxon>Spermatophyta</taxon>
        <taxon>Magnoliopsida</taxon>
        <taxon>eudicotyledons</taxon>
        <taxon>Gunneridae</taxon>
        <taxon>Pentapetalae</taxon>
        <taxon>asterids</taxon>
        <taxon>campanulids</taxon>
        <taxon>Asterales</taxon>
        <taxon>Asteraceae</taxon>
        <taxon>Asteroideae</taxon>
        <taxon>Anthemideae</taxon>
        <taxon>Anthemidinae</taxon>
        <taxon>Tanacetum</taxon>
    </lineage>
</organism>
<feature type="domain" description="Reverse transcriptase Ty1/copia-type" evidence="3">
    <location>
        <begin position="1015"/>
        <end position="1108"/>
    </location>
</feature>
<feature type="compositionally biased region" description="Acidic residues" evidence="2">
    <location>
        <begin position="641"/>
        <end position="657"/>
    </location>
</feature>
<feature type="compositionally biased region" description="Basic and acidic residues" evidence="2">
    <location>
        <begin position="631"/>
        <end position="640"/>
    </location>
</feature>
<dbReference type="Gene3D" id="3.30.420.10">
    <property type="entry name" value="Ribonuclease H-like superfamily/Ribonuclease H"/>
    <property type="match status" value="1"/>
</dbReference>
<sequence length="1281" mass="148531">MDKQCADIERKNLLIENDNLIASCLSINLLYSVMNEVNIVSRFSELHDAYTIEQAHCLELEAMISKLKHKIEKDDHSEMIKHFSNLELQGKNNTIRKLKEKISHMNERRSEADRTLDFKVIDSQKIKLTEHVTALQEQNEHFRAENEKVKQHYKELNNREVHLEYFKHLKESVETVHEIVEEARIEKQLDNALESACLYTKPKELLEYVIGTFLEEFRVNNFTEASELKPRSNTKNNRILPAERDNKKKVEAYLRNNKSKLKQENHVDSSISSKNSTSNALPNAIMEAGGKDRPPMLALGNYVQWKSKIKRYIDTKPNHELIHYCLQNLPYEYKWTDKVVLVAEGIDNDIYSTVDACPNACEMWKAIERLKHGESINIQDLETKLYWEFRKFTSRDGESLESYYSRFVTLVKQSQELKTVSYHKLYDILKQHHNEVNEIRAERIARTANPLPLVAQQQPVYHPQNHPIHYTQNSSTRSQQAATKNIGKAIANSPTPIYDQEPTMVAEDDEIGTGYDNQRIVNVAGARENVGTPVVQKSRIQYYNCKEYRHVARDCQKPKWAKVAAYHKEKMLLYAVDNSRPIFDFEPLQKVPNNDNYNVFSIESKHPEQSKSVNDTYLVEQDAHNVIIDSLDTRYDREQVDQDDDDDDLANEPPESDEVIRLEKESRSKLSDLIRPFDYEKLNNLYDLFVPQRKKSPQIKSNQLEDRVMLNNSQGKKQEVEDHRRNVKFSNNKTSVTACNDSLNAKTSNVNIVCVTCGKCILNDNHDKYVLHNLNGVNSRTKMPMAMPISTREPKRTVNQSVATPLRRIKLKRAKDAAYHRDKMLLCKQEEAGIQLNAEQADWRDDTDDKSDDQELEAHYMYMAKLQQVSPDVDDSGPIFDKEPEQKVQNDDHYDVFAIDYFKNKNKSLTEANNKLSEVNAHLYADYKKSKEELKRRNTVEYATEMELECAKLRSDLLSNKMEHKRLFQRGLHAQVRIVQTDKGTEFLNKTLHAYFTAEGIKHQTSVARTPEQNGMDVKTTFLYSPLKEEVYVNQPDRFVDPFHPDKVYHLKKALYGLKQAPRSWYDELFNFLVSKGFSKGSIDPTLFITKHGEDILLVQIYVEDINFDTSFELTAFLDLDHAGCLDSRKSTSGGIQFLGGDKLVSCSSKKQDYTSMSSVEAEYVSLSVYCAQVLWLRTQLTDYGFHFDKIPMYYDSKAAIAILCNLLQHSRTNHIDVRYHFIKEKVEKGIVELFFVGTEYQLADLFTKALSEERFKYLARQLGMRCLTPEELEVLAKESA</sequence>
<evidence type="ECO:0000256" key="2">
    <source>
        <dbReference type="SAM" id="MobiDB-lite"/>
    </source>
</evidence>
<dbReference type="SUPFAM" id="SSF53098">
    <property type="entry name" value="Ribonuclease H-like"/>
    <property type="match status" value="1"/>
</dbReference>
<dbReference type="PANTHER" id="PTHR11439:SF509">
    <property type="entry name" value="RNA-DIRECTED DNA POLYMERASE"/>
    <property type="match status" value="1"/>
</dbReference>
<reference evidence="4" key="1">
    <citation type="journal article" date="2019" name="Sci. Rep.">
        <title>Draft genome of Tanacetum cinerariifolium, the natural source of mosquito coil.</title>
        <authorList>
            <person name="Yamashiro T."/>
            <person name="Shiraishi A."/>
            <person name="Satake H."/>
            <person name="Nakayama K."/>
        </authorList>
    </citation>
    <scope>NUCLEOTIDE SEQUENCE</scope>
</reference>
<dbReference type="InterPro" id="IPR013103">
    <property type="entry name" value="RVT_2"/>
</dbReference>
<gene>
    <name evidence="4" type="ORF">Tci_026857</name>
</gene>
<comment type="caution">
    <text evidence="4">The sequence shown here is derived from an EMBL/GenBank/DDBJ whole genome shotgun (WGS) entry which is preliminary data.</text>
</comment>
<dbReference type="EMBL" id="BKCJ010003403">
    <property type="protein sequence ID" value="GEU54879.1"/>
    <property type="molecule type" value="Genomic_DNA"/>
</dbReference>
<dbReference type="InterPro" id="IPR036397">
    <property type="entry name" value="RNaseH_sf"/>
</dbReference>
<keyword evidence="1" id="KW-0175">Coiled coil</keyword>
<feature type="coiled-coil region" evidence="1">
    <location>
        <begin position="88"/>
        <end position="159"/>
    </location>
</feature>
<protein>
    <submittedName>
        <fullName evidence="4">Retrotransposon protein, putative, unclassified</fullName>
    </submittedName>
</protein>
<proteinExistence type="predicted"/>
<accession>A0A6L2L0U9</accession>
<dbReference type="GO" id="GO:0003676">
    <property type="term" value="F:nucleic acid binding"/>
    <property type="evidence" value="ECO:0007669"/>
    <property type="project" value="InterPro"/>
</dbReference>
<evidence type="ECO:0000313" key="4">
    <source>
        <dbReference type="EMBL" id="GEU54879.1"/>
    </source>
</evidence>
<name>A0A6L2L0U9_TANCI</name>
<dbReference type="Pfam" id="PF07727">
    <property type="entry name" value="RVT_2"/>
    <property type="match status" value="1"/>
</dbReference>
<dbReference type="InterPro" id="IPR012337">
    <property type="entry name" value="RNaseH-like_sf"/>
</dbReference>